<comment type="caution">
    <text evidence="8">The sequence shown here is derived from an EMBL/GenBank/DDBJ whole genome shotgun (WGS) entry which is preliminary data.</text>
</comment>
<accession>A0A0P9CUV4</accession>
<dbReference type="Pfam" id="PF00072">
    <property type="entry name" value="Response_reg"/>
    <property type="match status" value="1"/>
</dbReference>
<evidence type="ECO:0000256" key="1">
    <source>
        <dbReference type="ARBA" id="ARBA00022553"/>
    </source>
</evidence>
<dbReference type="Gene3D" id="3.40.50.2300">
    <property type="match status" value="1"/>
</dbReference>
<dbReference type="SMART" id="SM00448">
    <property type="entry name" value="REC"/>
    <property type="match status" value="1"/>
</dbReference>
<dbReference type="PROSITE" id="PS50110">
    <property type="entry name" value="RESPONSE_REGULATORY"/>
    <property type="match status" value="1"/>
</dbReference>
<dbReference type="PANTHER" id="PTHR48111:SF1">
    <property type="entry name" value="TWO-COMPONENT RESPONSE REGULATOR ORR33"/>
    <property type="match status" value="1"/>
</dbReference>
<dbReference type="PANTHER" id="PTHR48111">
    <property type="entry name" value="REGULATOR OF RPOS"/>
    <property type="match status" value="1"/>
</dbReference>
<sequence length="124" mass="13683">MKILLAEDEPDIQFVTRLALEDAGHQVVLADDGMAALERAQAELFDVILLDVMMPRLDGLAVCHKLKSDPLLRHMPVIFLTARSQQFEVEAGLHMGAVGYIVKPFDMFGLSREINAILAQHGSS</sequence>
<name>A0A0P9CUV4_9CHLR</name>
<evidence type="ECO:0000313" key="9">
    <source>
        <dbReference type="Proteomes" id="UP000050509"/>
    </source>
</evidence>
<keyword evidence="4" id="KW-0238">DNA-binding</keyword>
<keyword evidence="2" id="KW-0902">Two-component regulatory system</keyword>
<dbReference type="AlphaFoldDB" id="A0A0P9CUV4"/>
<dbReference type="InterPro" id="IPR039420">
    <property type="entry name" value="WalR-like"/>
</dbReference>
<gene>
    <name evidence="8" type="ORF">SE17_30855</name>
</gene>
<evidence type="ECO:0000256" key="3">
    <source>
        <dbReference type="ARBA" id="ARBA00023015"/>
    </source>
</evidence>
<dbReference type="GO" id="GO:0005829">
    <property type="term" value="C:cytosol"/>
    <property type="evidence" value="ECO:0007669"/>
    <property type="project" value="TreeGrafter"/>
</dbReference>
<feature type="domain" description="Response regulatory" evidence="7">
    <location>
        <begin position="2"/>
        <end position="118"/>
    </location>
</feature>
<dbReference type="InterPro" id="IPR001789">
    <property type="entry name" value="Sig_transdc_resp-reg_receiver"/>
</dbReference>
<keyword evidence="3" id="KW-0805">Transcription regulation</keyword>
<evidence type="ECO:0000256" key="6">
    <source>
        <dbReference type="PROSITE-ProRule" id="PRU00169"/>
    </source>
</evidence>
<dbReference type="GO" id="GO:0032993">
    <property type="term" value="C:protein-DNA complex"/>
    <property type="evidence" value="ECO:0007669"/>
    <property type="project" value="TreeGrafter"/>
</dbReference>
<protein>
    <recommendedName>
        <fullName evidence="7">Response regulatory domain-containing protein</fullName>
    </recommendedName>
</protein>
<keyword evidence="9" id="KW-1185">Reference proteome</keyword>
<evidence type="ECO:0000259" key="7">
    <source>
        <dbReference type="PROSITE" id="PS50110"/>
    </source>
</evidence>
<feature type="modified residue" description="4-aspartylphosphate" evidence="6">
    <location>
        <position position="51"/>
    </location>
</feature>
<dbReference type="GO" id="GO:0000976">
    <property type="term" value="F:transcription cis-regulatory region binding"/>
    <property type="evidence" value="ECO:0007669"/>
    <property type="project" value="TreeGrafter"/>
</dbReference>
<evidence type="ECO:0000313" key="8">
    <source>
        <dbReference type="EMBL" id="KPV49747.1"/>
    </source>
</evidence>
<reference evidence="8 9" key="1">
    <citation type="submission" date="2015-09" db="EMBL/GenBank/DDBJ databases">
        <title>Draft genome sequence of Kouleothrix aurantiaca JCM 19913.</title>
        <authorList>
            <person name="Hemp J."/>
        </authorList>
    </citation>
    <scope>NUCLEOTIDE SEQUENCE [LARGE SCALE GENOMIC DNA]</scope>
    <source>
        <strain evidence="8 9">COM-B</strain>
    </source>
</reference>
<evidence type="ECO:0000256" key="4">
    <source>
        <dbReference type="ARBA" id="ARBA00023125"/>
    </source>
</evidence>
<organism evidence="8 9">
    <name type="scientific">Kouleothrix aurantiaca</name>
    <dbReference type="NCBI Taxonomy" id="186479"/>
    <lineage>
        <taxon>Bacteria</taxon>
        <taxon>Bacillati</taxon>
        <taxon>Chloroflexota</taxon>
        <taxon>Chloroflexia</taxon>
        <taxon>Chloroflexales</taxon>
        <taxon>Roseiflexineae</taxon>
        <taxon>Roseiflexaceae</taxon>
        <taxon>Kouleothrix</taxon>
    </lineage>
</organism>
<dbReference type="InterPro" id="IPR011006">
    <property type="entry name" value="CheY-like_superfamily"/>
</dbReference>
<proteinExistence type="predicted"/>
<dbReference type="EMBL" id="LJCR01001774">
    <property type="protein sequence ID" value="KPV49747.1"/>
    <property type="molecule type" value="Genomic_DNA"/>
</dbReference>
<dbReference type="SUPFAM" id="SSF52172">
    <property type="entry name" value="CheY-like"/>
    <property type="match status" value="1"/>
</dbReference>
<dbReference type="GO" id="GO:0000156">
    <property type="term" value="F:phosphorelay response regulator activity"/>
    <property type="evidence" value="ECO:0007669"/>
    <property type="project" value="TreeGrafter"/>
</dbReference>
<keyword evidence="5" id="KW-0804">Transcription</keyword>
<evidence type="ECO:0000256" key="5">
    <source>
        <dbReference type="ARBA" id="ARBA00023163"/>
    </source>
</evidence>
<dbReference type="Proteomes" id="UP000050509">
    <property type="component" value="Unassembled WGS sequence"/>
</dbReference>
<keyword evidence="1 6" id="KW-0597">Phosphoprotein</keyword>
<evidence type="ECO:0000256" key="2">
    <source>
        <dbReference type="ARBA" id="ARBA00023012"/>
    </source>
</evidence>
<dbReference type="GO" id="GO:0006355">
    <property type="term" value="P:regulation of DNA-templated transcription"/>
    <property type="evidence" value="ECO:0007669"/>
    <property type="project" value="TreeGrafter"/>
</dbReference>